<dbReference type="AlphaFoldDB" id="A0A1W2AT63"/>
<name>A0A1W2AT63_9BACT</name>
<evidence type="ECO:0000313" key="2">
    <source>
        <dbReference type="Proteomes" id="UP000192418"/>
    </source>
</evidence>
<protein>
    <submittedName>
        <fullName evidence="1">Conserved repeat domain-containing protein</fullName>
    </submittedName>
</protein>
<reference evidence="1 2" key="1">
    <citation type="submission" date="2017-04" db="EMBL/GenBank/DDBJ databases">
        <authorList>
            <person name="Afonso C.L."/>
            <person name="Miller P.J."/>
            <person name="Scott M.A."/>
            <person name="Spackman E."/>
            <person name="Goraichik I."/>
            <person name="Dimitrov K.M."/>
            <person name="Suarez D.L."/>
            <person name="Swayne D.E."/>
        </authorList>
    </citation>
    <scope>NUCLEOTIDE SEQUENCE [LARGE SCALE GENOMIC DNA]</scope>
    <source>
        <strain evidence="1 2">DSM 3385</strain>
    </source>
</reference>
<organism evidence="1 2">
    <name type="scientific">Desulfocicer vacuolatum DSM 3385</name>
    <dbReference type="NCBI Taxonomy" id="1121400"/>
    <lineage>
        <taxon>Bacteria</taxon>
        <taxon>Pseudomonadati</taxon>
        <taxon>Thermodesulfobacteriota</taxon>
        <taxon>Desulfobacteria</taxon>
        <taxon>Desulfobacterales</taxon>
        <taxon>Desulfobacteraceae</taxon>
        <taxon>Desulfocicer</taxon>
    </lineage>
</organism>
<dbReference type="Proteomes" id="UP000192418">
    <property type="component" value="Unassembled WGS sequence"/>
</dbReference>
<sequence length="261" mass="28424">MLLCLSVPAMAGYTVVPMQFTLHAKPGETITRTMNVENMGNTPISLEISTKDFIKALHGEERQVEPGTVQRGCAPWIRFSPKKLNLAPHGIQTINFSMTIPMDGKGTYWGNILVAQISKPTLSKTIQQGKTSFQIFAMQDMLIRVLETVPGTEDKKGTITDISVKKPQSGGQPTIGVIFKNQGNCLLKCSGYIDVMDDNGQKVKTVPLESGHAPFTVYPGGQRQVYGHIGGDLPPGDYLLLTVIDYGGEDLVAGELEMEIQ</sequence>
<dbReference type="Gene3D" id="2.60.40.10">
    <property type="entry name" value="Immunoglobulins"/>
    <property type="match status" value="1"/>
</dbReference>
<evidence type="ECO:0000313" key="1">
    <source>
        <dbReference type="EMBL" id="SMC63710.1"/>
    </source>
</evidence>
<accession>A0A1W2AT63</accession>
<dbReference type="InterPro" id="IPR013783">
    <property type="entry name" value="Ig-like_fold"/>
</dbReference>
<dbReference type="EMBL" id="FWXY01000006">
    <property type="protein sequence ID" value="SMC63710.1"/>
    <property type="molecule type" value="Genomic_DNA"/>
</dbReference>
<gene>
    <name evidence="1" type="ORF">SAMN02746065_10670</name>
</gene>
<proteinExistence type="predicted"/>
<keyword evidence="2" id="KW-1185">Reference proteome</keyword>
<dbReference type="STRING" id="1121400.SAMN02746065_10670"/>